<gene>
    <name evidence="2" type="ORF">CY0110_13211</name>
</gene>
<proteinExistence type="predicted"/>
<comment type="caution">
    <text evidence="2">The sequence shown here is derived from an EMBL/GenBank/DDBJ whole genome shotgun (WGS) entry which is preliminary data.</text>
</comment>
<organism evidence="2 3">
    <name type="scientific">Crocosphaera chwakensis CCY0110</name>
    <dbReference type="NCBI Taxonomy" id="391612"/>
    <lineage>
        <taxon>Bacteria</taxon>
        <taxon>Bacillati</taxon>
        <taxon>Cyanobacteriota</taxon>
        <taxon>Cyanophyceae</taxon>
        <taxon>Oscillatoriophycideae</taxon>
        <taxon>Chroococcales</taxon>
        <taxon>Aphanothecaceae</taxon>
        <taxon>Crocosphaera</taxon>
        <taxon>Crocosphaera chwakensis</taxon>
    </lineage>
</organism>
<keyword evidence="3" id="KW-1185">Reference proteome</keyword>
<name>A3IPJ1_9CHRO</name>
<evidence type="ECO:0000256" key="1">
    <source>
        <dbReference type="SAM" id="MobiDB-lite"/>
    </source>
</evidence>
<dbReference type="RefSeq" id="WP_008275309.1">
    <property type="nucleotide sequence ID" value="NZ_AAXW01000013.1"/>
</dbReference>
<dbReference type="Proteomes" id="UP000003781">
    <property type="component" value="Unassembled WGS sequence"/>
</dbReference>
<evidence type="ECO:0000313" key="3">
    <source>
        <dbReference type="Proteomes" id="UP000003781"/>
    </source>
</evidence>
<dbReference type="AlphaFoldDB" id="A3IPJ1"/>
<feature type="compositionally biased region" description="Basic and acidic residues" evidence="1">
    <location>
        <begin position="7"/>
        <end position="31"/>
    </location>
</feature>
<protein>
    <submittedName>
        <fullName evidence="2">Uncharacterized protein</fullName>
    </submittedName>
</protein>
<accession>A3IPJ1</accession>
<dbReference type="EMBL" id="AAXW01000013">
    <property type="protein sequence ID" value="EAZ91481.1"/>
    <property type="molecule type" value="Genomic_DNA"/>
</dbReference>
<evidence type="ECO:0000313" key="2">
    <source>
        <dbReference type="EMBL" id="EAZ91481.1"/>
    </source>
</evidence>
<dbReference type="eggNOG" id="ENOG5032V36">
    <property type="taxonomic scope" value="Bacteria"/>
</dbReference>
<feature type="region of interest" description="Disordered" evidence="1">
    <location>
        <begin position="1"/>
        <end position="31"/>
    </location>
</feature>
<reference evidence="2 3" key="1">
    <citation type="submission" date="2007-03" db="EMBL/GenBank/DDBJ databases">
        <authorList>
            <person name="Stal L."/>
            <person name="Ferriera S."/>
            <person name="Johnson J."/>
            <person name="Kravitz S."/>
            <person name="Beeson K."/>
            <person name="Sutton G."/>
            <person name="Rogers Y.-H."/>
            <person name="Friedman R."/>
            <person name="Frazier M."/>
            <person name="Venter J.C."/>
        </authorList>
    </citation>
    <scope>NUCLEOTIDE SEQUENCE [LARGE SCALE GENOMIC DNA]</scope>
    <source>
        <strain evidence="2 3">CCY0110</strain>
    </source>
</reference>
<dbReference type="OrthoDB" id="531309at2"/>
<sequence>MNNSTENENKRVLNEGDRVKEENQTVEEKSEQIAVDTWDITGHEVVPTYFVVENEDGSEKALHHIKDAEEISDTIRQARTDENGDRKWW</sequence>